<dbReference type="SMR" id="O17598"/>
<keyword evidence="1" id="KW-0812">Transmembrane</keyword>
<dbReference type="InParanoid" id="O17598"/>
<name>O17598_CAEEL</name>
<dbReference type="KEGG" id="cel:CELE_C25D7.5"/>
<dbReference type="SUPFAM" id="SSF56281">
    <property type="entry name" value="Metallo-hydrolase/oxidoreductase"/>
    <property type="match status" value="1"/>
</dbReference>
<dbReference type="PANTHER" id="PTHR23200">
    <property type="entry name" value="METALLO-BETA-LACTAMASE DOMAIN-CONTAINING PROTEIN 1"/>
    <property type="match status" value="1"/>
</dbReference>
<dbReference type="FunFam" id="3.60.15.10:FF:000114">
    <property type="entry name" value="Protein CBG11581"/>
    <property type="match status" value="1"/>
</dbReference>
<accession>O17598</accession>
<dbReference type="InterPro" id="IPR036866">
    <property type="entry name" value="RibonucZ/Hydroxyglut_hydro"/>
</dbReference>
<dbReference type="InterPro" id="IPR039344">
    <property type="entry name" value="MBLAC1"/>
</dbReference>
<dbReference type="WormBase" id="C25D7.5">
    <property type="protein sequence ID" value="CE41614"/>
    <property type="gene ID" value="WBGene00007717"/>
</dbReference>
<keyword evidence="3" id="KW-1185">Reference proteome</keyword>
<evidence type="ECO:0000256" key="1">
    <source>
        <dbReference type="SAM" id="Phobius"/>
    </source>
</evidence>
<feature type="transmembrane region" description="Helical" evidence="1">
    <location>
        <begin position="7"/>
        <end position="24"/>
    </location>
</feature>
<dbReference type="PANTHER" id="PTHR23200:SF51">
    <property type="entry name" value="METALLO-BETA-LACTAMASE DOMAIN-CONTAINING PROTEIN"/>
    <property type="match status" value="1"/>
</dbReference>
<dbReference type="CTD" id="182884"/>
<dbReference type="PhylomeDB" id="O17598"/>
<keyword evidence="1" id="KW-0472">Membrane</keyword>
<dbReference type="Proteomes" id="UP000001940">
    <property type="component" value="Chromosome V"/>
</dbReference>
<dbReference type="AlphaFoldDB" id="O17598"/>
<keyword evidence="1" id="KW-1133">Transmembrane helix</keyword>
<dbReference type="EMBL" id="BX284605">
    <property type="protein sequence ID" value="CAB02776.2"/>
    <property type="molecule type" value="Genomic_DNA"/>
</dbReference>
<dbReference type="UCSC" id="C25D7.5">
    <property type="organism name" value="c. elegans"/>
</dbReference>
<gene>
    <name evidence="2 4" type="ORF">C25D7.5</name>
    <name evidence="2" type="ORF">CELE_C25D7.5</name>
</gene>
<proteinExistence type="predicted"/>
<dbReference type="HOGENOM" id="CLU_046045_0_0_1"/>
<dbReference type="Gene3D" id="3.60.15.10">
    <property type="entry name" value="Ribonuclease Z/Hydroxyacylglutathione hydrolase-like"/>
    <property type="match status" value="1"/>
</dbReference>
<dbReference type="RefSeq" id="NP_506705.2">
    <property type="nucleotide sequence ID" value="NM_074304.5"/>
</dbReference>
<evidence type="ECO:0000313" key="2">
    <source>
        <dbReference type="EMBL" id="CAB02776.2"/>
    </source>
</evidence>
<evidence type="ECO:0000313" key="3">
    <source>
        <dbReference type="Proteomes" id="UP000001940"/>
    </source>
</evidence>
<organism evidence="2 3">
    <name type="scientific">Caenorhabditis elegans</name>
    <dbReference type="NCBI Taxonomy" id="6239"/>
    <lineage>
        <taxon>Eukaryota</taxon>
        <taxon>Metazoa</taxon>
        <taxon>Ecdysozoa</taxon>
        <taxon>Nematoda</taxon>
        <taxon>Chromadorea</taxon>
        <taxon>Rhabditida</taxon>
        <taxon>Rhabditina</taxon>
        <taxon>Rhabditomorpha</taxon>
        <taxon>Rhabditoidea</taxon>
        <taxon>Rhabditidae</taxon>
        <taxon>Peloderinae</taxon>
        <taxon>Caenorhabditis</taxon>
    </lineage>
</organism>
<dbReference type="PaxDb" id="6239-C25D7.5"/>
<dbReference type="GeneID" id="182884"/>
<dbReference type="OrthoDB" id="10250730at2759"/>
<dbReference type="eggNOG" id="KOG4736">
    <property type="taxonomic scope" value="Eukaryota"/>
</dbReference>
<dbReference type="Bgee" id="WBGene00007717">
    <property type="expression patterns" value="Expressed in pharyngeal muscle cell (C elegans) and 3 other cell types or tissues"/>
</dbReference>
<dbReference type="OMA" id="DPCILQT"/>
<sequence length="362" mass="40712">MRRNLLYNFYITFYILLSISSFFVECCDKGLTQLRHKDTLQLMRCVPTLPGHPDPCILQTGGQMSFCQPDGSQDYVCCGTPELLVRLVGNQNKQSYPENWNFYPRQSHYDYSVYIRSSKEQLESDAAFKNQVILTTPKTTTTTVTTTRKRQPVKKSNVVLQMLTIPSLSRGNYSNSLKLHTNSVLVRDGACVFVVDTGLPSQKKQISKNLASYGAPAKKIKFVVVTSSQPQFSGNLNLFPFSQFIMADATMYKDNIVFMKRFEKHSILELCSPNSLIQSTPGPTPNSITVIIRNVDLMGTIAIAGALFPNGNDLNVFDRNSVYDIDKLIESRNQVICEVDWIVPASSSPFRVTQLHRTNANC</sequence>
<dbReference type="FunCoup" id="O17598">
    <property type="interactions" value="47"/>
</dbReference>
<reference evidence="2 3" key="1">
    <citation type="journal article" date="1998" name="Science">
        <title>Genome sequence of the nematode C. elegans: a platform for investigating biology.</title>
        <authorList>
            <consortium name="The C. elegans sequencing consortium"/>
            <person name="Sulson J.E."/>
            <person name="Waterston R."/>
        </authorList>
    </citation>
    <scope>NUCLEOTIDE SEQUENCE [LARGE SCALE GENOMIC DNA]</scope>
    <source>
        <strain evidence="2 3">Bristol N2</strain>
    </source>
</reference>
<dbReference type="AGR" id="WB:WBGene00007717"/>
<dbReference type="GO" id="GO:0045087">
    <property type="term" value="P:innate immune response"/>
    <property type="evidence" value="ECO:0007007"/>
    <property type="project" value="WormBase"/>
</dbReference>
<evidence type="ECO:0000313" key="4">
    <source>
        <dbReference type="WormBase" id="C25D7.5"/>
    </source>
</evidence>
<protein>
    <submittedName>
        <fullName evidence="2">Metallo-beta-lactamase domain-containing protein</fullName>
    </submittedName>
</protein>